<reference evidence="1 2" key="1">
    <citation type="submission" date="2020-03" db="EMBL/GenBank/DDBJ databases">
        <title>Sequencing the genomes of 1000 actinobacteria strains.</title>
        <authorList>
            <person name="Klenk H.-P."/>
        </authorList>
    </citation>
    <scope>NUCLEOTIDE SEQUENCE [LARGE SCALE GENOMIC DNA]</scope>
    <source>
        <strain evidence="1 2">DSM 45685</strain>
    </source>
</reference>
<dbReference type="PANTHER" id="PTHR43437:SF3">
    <property type="entry name" value="HYDROXYACYL-THIOESTER DEHYDRATASE TYPE 2, MITOCHONDRIAL"/>
    <property type="match status" value="1"/>
</dbReference>
<accession>A0A7X5ULX7</accession>
<proteinExistence type="predicted"/>
<dbReference type="EMBL" id="JAAOYM010000001">
    <property type="protein sequence ID" value="NIJ10426.1"/>
    <property type="molecule type" value="Genomic_DNA"/>
</dbReference>
<evidence type="ECO:0000313" key="1">
    <source>
        <dbReference type="EMBL" id="NIJ10426.1"/>
    </source>
</evidence>
<protein>
    <submittedName>
        <fullName evidence="1">Acyl dehydratase</fullName>
    </submittedName>
</protein>
<organism evidence="1 2">
    <name type="scientific">Saccharomonospora amisosensis</name>
    <dbReference type="NCBI Taxonomy" id="1128677"/>
    <lineage>
        <taxon>Bacteria</taxon>
        <taxon>Bacillati</taxon>
        <taxon>Actinomycetota</taxon>
        <taxon>Actinomycetes</taxon>
        <taxon>Pseudonocardiales</taxon>
        <taxon>Pseudonocardiaceae</taxon>
        <taxon>Saccharomonospora</taxon>
    </lineage>
</organism>
<dbReference type="Proteomes" id="UP000545493">
    <property type="component" value="Unassembled WGS sequence"/>
</dbReference>
<dbReference type="Gene3D" id="3.10.129.10">
    <property type="entry name" value="Hotdog Thioesterase"/>
    <property type="match status" value="1"/>
</dbReference>
<dbReference type="PANTHER" id="PTHR43437">
    <property type="entry name" value="HYDROXYACYL-THIOESTER DEHYDRATASE TYPE 2, MITOCHONDRIAL-RELATED"/>
    <property type="match status" value="1"/>
</dbReference>
<gene>
    <name evidence="1" type="ORF">FHU38_000770</name>
</gene>
<comment type="caution">
    <text evidence="1">The sequence shown here is derived from an EMBL/GenBank/DDBJ whole genome shotgun (WGS) entry which is preliminary data.</text>
</comment>
<dbReference type="AlphaFoldDB" id="A0A7X5ULX7"/>
<name>A0A7X5ULX7_9PSEU</name>
<keyword evidence="2" id="KW-1185">Reference proteome</keyword>
<dbReference type="SUPFAM" id="SSF54637">
    <property type="entry name" value="Thioesterase/thiol ester dehydrase-isomerase"/>
    <property type="match status" value="1"/>
</dbReference>
<evidence type="ECO:0000313" key="2">
    <source>
        <dbReference type="Proteomes" id="UP000545493"/>
    </source>
</evidence>
<dbReference type="GO" id="GO:0006633">
    <property type="term" value="P:fatty acid biosynthetic process"/>
    <property type="evidence" value="ECO:0007669"/>
    <property type="project" value="TreeGrafter"/>
</dbReference>
<dbReference type="RefSeq" id="WP_167166537.1">
    <property type="nucleotide sequence ID" value="NZ_JAAOYM010000001.1"/>
</dbReference>
<dbReference type="InterPro" id="IPR050965">
    <property type="entry name" value="UPF0336/Enoyl-CoA_hydratase"/>
</dbReference>
<sequence>MSDWWETAVGRSRTLYRTFSEADLTSYGALAGDTCPEGEVPEPLVAGLFSTLLGVHLPGRGTNYLKQALRPVSAARIGEELAATIEVVRVVPDKRLVYLATTCHGADGRTVAEGEALVLAGGIPTP</sequence>
<dbReference type="InterPro" id="IPR029069">
    <property type="entry name" value="HotDog_dom_sf"/>
</dbReference>
<dbReference type="GO" id="GO:0019171">
    <property type="term" value="F:(3R)-hydroxyacyl-[acyl-carrier-protein] dehydratase activity"/>
    <property type="evidence" value="ECO:0007669"/>
    <property type="project" value="TreeGrafter"/>
</dbReference>